<evidence type="ECO:0000313" key="2">
    <source>
        <dbReference type="EMBL" id="KPL76420.1"/>
    </source>
</evidence>
<dbReference type="Proteomes" id="UP000050514">
    <property type="component" value="Unassembled WGS sequence"/>
</dbReference>
<sequence length="439" mass="48222">MFKHLFKFSVLVAVISLLAACTITFMPPHPLNDLAANYLLAIAVDSQGTKHIVGEDPTTHQLVYLRTRLGIIEDKQPIRLITGWWPAAPEIGVLADGTVILAWYEKYDASSPKYRICIKIYPSSVDVVCTPDFSDNPPDSFSPIVKVITRGSTGYVIYSKQEGTQYTLRYEKVSSGSERGKVNSESSDPMVRTVEGVVDSAGYLHVIWYARGAPGTGRVLYASNRTTDGSGNMTQNRILLIADSDLLNPPAITTYSTAGSERVAFAYVKDNSGSDDEIYHQNIKVDNTDWSGEMKLTLSGGAYRLGDVHLVGVNNAYLIGFLRNNTISATSEVWLRDAAGMITQITNNTYSERELEMVPAGGGFVMAYKRQPQSSEPRQVFIYDPIKGERLIYSESCSSDNSGGEMAASGEVVAGVWAQCDRVWFSANAELVYLPLVRK</sequence>
<dbReference type="EMBL" id="LGHJ01000012">
    <property type="protein sequence ID" value="KPL76420.1"/>
    <property type="molecule type" value="Genomic_DNA"/>
</dbReference>
<accession>A0A0P6X7W8</accession>
<evidence type="ECO:0000313" key="3">
    <source>
        <dbReference type="Proteomes" id="UP000050514"/>
    </source>
</evidence>
<organism evidence="2 3">
    <name type="scientific">Bellilinea caldifistulae</name>
    <dbReference type="NCBI Taxonomy" id="360411"/>
    <lineage>
        <taxon>Bacteria</taxon>
        <taxon>Bacillati</taxon>
        <taxon>Chloroflexota</taxon>
        <taxon>Anaerolineae</taxon>
        <taxon>Anaerolineales</taxon>
        <taxon>Anaerolineaceae</taxon>
        <taxon>Bellilinea</taxon>
    </lineage>
</organism>
<dbReference type="RefSeq" id="WP_061919549.1">
    <property type="nucleotide sequence ID" value="NZ_DF967971.1"/>
</dbReference>
<name>A0A0P6X7W8_9CHLR</name>
<proteinExistence type="predicted"/>
<gene>
    <name evidence="2" type="ORF">AC812_07175</name>
</gene>
<feature type="signal peptide" evidence="1">
    <location>
        <begin position="1"/>
        <end position="19"/>
    </location>
</feature>
<feature type="chain" id="PRO_5006132892" evidence="1">
    <location>
        <begin position="20"/>
        <end position="439"/>
    </location>
</feature>
<comment type="caution">
    <text evidence="2">The sequence shown here is derived from an EMBL/GenBank/DDBJ whole genome shotgun (WGS) entry which is preliminary data.</text>
</comment>
<dbReference type="PROSITE" id="PS51257">
    <property type="entry name" value="PROKAR_LIPOPROTEIN"/>
    <property type="match status" value="1"/>
</dbReference>
<reference evidence="2 3" key="1">
    <citation type="submission" date="2015-07" db="EMBL/GenBank/DDBJ databases">
        <title>Draft genome of Bellilinea caldifistulae DSM 17877.</title>
        <authorList>
            <person name="Hemp J."/>
            <person name="Ward L.M."/>
            <person name="Pace L.A."/>
            <person name="Fischer W.W."/>
        </authorList>
    </citation>
    <scope>NUCLEOTIDE SEQUENCE [LARGE SCALE GENOMIC DNA]</scope>
    <source>
        <strain evidence="2 3">GOMI-1</strain>
    </source>
</reference>
<keyword evidence="1" id="KW-0732">Signal</keyword>
<dbReference type="AlphaFoldDB" id="A0A0P6X7W8"/>
<protein>
    <submittedName>
        <fullName evidence="2">Uncharacterized protein</fullName>
    </submittedName>
</protein>
<evidence type="ECO:0000256" key="1">
    <source>
        <dbReference type="SAM" id="SignalP"/>
    </source>
</evidence>
<keyword evidence="3" id="KW-1185">Reference proteome</keyword>